<evidence type="ECO:0000313" key="2">
    <source>
        <dbReference type="Proteomes" id="UP000789508"/>
    </source>
</evidence>
<protein>
    <submittedName>
        <fullName evidence="1">9883_t:CDS:1</fullName>
    </submittedName>
</protein>
<comment type="caution">
    <text evidence="1">The sequence shown here is derived from an EMBL/GenBank/DDBJ whole genome shotgun (WGS) entry which is preliminary data.</text>
</comment>
<dbReference type="OrthoDB" id="10502624at2759"/>
<feature type="non-terminal residue" evidence="1">
    <location>
        <position position="1"/>
    </location>
</feature>
<dbReference type="EMBL" id="CAJVPS010014598">
    <property type="protein sequence ID" value="CAG8683265.1"/>
    <property type="molecule type" value="Genomic_DNA"/>
</dbReference>
<sequence length="112" mass="13019">MYYPGEIPGIDSELPEADYINLDTDLLFKFLKQHEHNLLNNYKSPIRTPEWDKKIIGLVGKEEDKEFKKDEIKPDGTKVTTDKETIKVNDVKQLLAEIKTQKQTVETKLTEL</sequence>
<name>A0A9N9EPF9_9GLOM</name>
<organism evidence="1 2">
    <name type="scientific">Ambispora leptoticha</name>
    <dbReference type="NCBI Taxonomy" id="144679"/>
    <lineage>
        <taxon>Eukaryota</taxon>
        <taxon>Fungi</taxon>
        <taxon>Fungi incertae sedis</taxon>
        <taxon>Mucoromycota</taxon>
        <taxon>Glomeromycotina</taxon>
        <taxon>Glomeromycetes</taxon>
        <taxon>Archaeosporales</taxon>
        <taxon>Ambisporaceae</taxon>
        <taxon>Ambispora</taxon>
    </lineage>
</organism>
<reference evidence="1" key="1">
    <citation type="submission" date="2021-06" db="EMBL/GenBank/DDBJ databases">
        <authorList>
            <person name="Kallberg Y."/>
            <person name="Tangrot J."/>
            <person name="Rosling A."/>
        </authorList>
    </citation>
    <scope>NUCLEOTIDE SEQUENCE</scope>
    <source>
        <strain evidence="1">FL130A</strain>
    </source>
</reference>
<dbReference type="AlphaFoldDB" id="A0A9N9EPF9"/>
<proteinExistence type="predicted"/>
<gene>
    <name evidence="1" type="ORF">ALEPTO_LOCUS10922</name>
</gene>
<keyword evidence="2" id="KW-1185">Reference proteome</keyword>
<accession>A0A9N9EPF9</accession>
<evidence type="ECO:0000313" key="1">
    <source>
        <dbReference type="EMBL" id="CAG8683265.1"/>
    </source>
</evidence>
<dbReference type="Proteomes" id="UP000789508">
    <property type="component" value="Unassembled WGS sequence"/>
</dbReference>
<feature type="non-terminal residue" evidence="1">
    <location>
        <position position="112"/>
    </location>
</feature>